<keyword evidence="3" id="KW-1185">Reference proteome</keyword>
<reference evidence="2" key="1">
    <citation type="submission" date="2023-01" db="EMBL/GenBank/DDBJ databases">
        <title>Genome assembly of the deep-sea coral Lophelia pertusa.</title>
        <authorList>
            <person name="Herrera S."/>
            <person name="Cordes E."/>
        </authorList>
    </citation>
    <scope>NUCLEOTIDE SEQUENCE</scope>
    <source>
        <strain evidence="2">USNM1676648</strain>
        <tissue evidence="2">Polyp</tissue>
    </source>
</reference>
<evidence type="ECO:0000259" key="1">
    <source>
        <dbReference type="PROSITE" id="PS50022"/>
    </source>
</evidence>
<dbReference type="EMBL" id="MU827307">
    <property type="protein sequence ID" value="KAJ7362196.1"/>
    <property type="molecule type" value="Genomic_DNA"/>
</dbReference>
<organism evidence="2 3">
    <name type="scientific">Desmophyllum pertusum</name>
    <dbReference type="NCBI Taxonomy" id="174260"/>
    <lineage>
        <taxon>Eukaryota</taxon>
        <taxon>Metazoa</taxon>
        <taxon>Cnidaria</taxon>
        <taxon>Anthozoa</taxon>
        <taxon>Hexacorallia</taxon>
        <taxon>Scleractinia</taxon>
        <taxon>Caryophylliina</taxon>
        <taxon>Caryophylliidae</taxon>
        <taxon>Desmophyllum</taxon>
    </lineage>
</organism>
<evidence type="ECO:0000313" key="2">
    <source>
        <dbReference type="EMBL" id="KAJ7362196.1"/>
    </source>
</evidence>
<dbReference type="PROSITE" id="PS50022">
    <property type="entry name" value="FA58C_3"/>
    <property type="match status" value="1"/>
</dbReference>
<dbReference type="Proteomes" id="UP001163046">
    <property type="component" value="Unassembled WGS sequence"/>
</dbReference>
<gene>
    <name evidence="2" type="ORF">OS493_013293</name>
</gene>
<proteinExistence type="predicted"/>
<dbReference type="AlphaFoldDB" id="A0A9X0CLK1"/>
<accession>A0A9X0CLK1</accession>
<evidence type="ECO:0000313" key="3">
    <source>
        <dbReference type="Proteomes" id="UP001163046"/>
    </source>
</evidence>
<sequence>MYSTDGVSWQIYKNNDNETFAREQEEKWDNAECPHAGNHRTIYPSLSCELFLFRCMRVELYGCTFSCGESLGQEPGKHCNRGYPDGRSGLFVVCELAKHHKTTF</sequence>
<feature type="domain" description="F5/8 type C" evidence="1">
    <location>
        <begin position="1"/>
        <end position="63"/>
    </location>
</feature>
<dbReference type="InterPro" id="IPR000421">
    <property type="entry name" value="FA58C"/>
</dbReference>
<name>A0A9X0CLK1_9CNID</name>
<comment type="caution">
    <text evidence="2">The sequence shown here is derived from an EMBL/GenBank/DDBJ whole genome shotgun (WGS) entry which is preliminary data.</text>
</comment>
<protein>
    <recommendedName>
        <fullName evidence="1">F5/8 type C domain-containing protein</fullName>
    </recommendedName>
</protein>